<evidence type="ECO:0000313" key="1">
    <source>
        <dbReference type="EMBL" id="KAK3384933.1"/>
    </source>
</evidence>
<dbReference type="EMBL" id="JAULSW010000004">
    <property type="protein sequence ID" value="KAK3384933.1"/>
    <property type="molecule type" value="Genomic_DNA"/>
</dbReference>
<protein>
    <submittedName>
        <fullName evidence="1">Uncharacterized protein</fullName>
    </submittedName>
</protein>
<proteinExistence type="predicted"/>
<name>A0AAE0NNR1_9PEZI</name>
<sequence length="148" mass="15638">MVAPIPIASFGNNTQVAQDIRARLLPEYDIAHICLSLEAAETELPAICGGNLDTEPSSGLGSNASLPVGERKVPRAIIFGGGIPDDQVRLIREAVLAKAPEVKPIHLTRQDILNAGGNGPDPEIIGRLLRQKLAELVDQSDSESQSSA</sequence>
<gene>
    <name evidence="1" type="ORF">B0H63DRAFT_173807</name>
</gene>
<dbReference type="AlphaFoldDB" id="A0AAE0NNR1"/>
<evidence type="ECO:0000313" key="2">
    <source>
        <dbReference type="Proteomes" id="UP001285441"/>
    </source>
</evidence>
<dbReference type="Proteomes" id="UP001285441">
    <property type="component" value="Unassembled WGS sequence"/>
</dbReference>
<reference evidence="1" key="1">
    <citation type="journal article" date="2023" name="Mol. Phylogenet. Evol.">
        <title>Genome-scale phylogeny and comparative genomics of the fungal order Sordariales.</title>
        <authorList>
            <person name="Hensen N."/>
            <person name="Bonometti L."/>
            <person name="Westerberg I."/>
            <person name="Brannstrom I.O."/>
            <person name="Guillou S."/>
            <person name="Cros-Aarteil S."/>
            <person name="Calhoun S."/>
            <person name="Haridas S."/>
            <person name="Kuo A."/>
            <person name="Mondo S."/>
            <person name="Pangilinan J."/>
            <person name="Riley R."/>
            <person name="LaButti K."/>
            <person name="Andreopoulos B."/>
            <person name="Lipzen A."/>
            <person name="Chen C."/>
            <person name="Yan M."/>
            <person name="Daum C."/>
            <person name="Ng V."/>
            <person name="Clum A."/>
            <person name="Steindorff A."/>
            <person name="Ohm R.A."/>
            <person name="Martin F."/>
            <person name="Silar P."/>
            <person name="Natvig D.O."/>
            <person name="Lalanne C."/>
            <person name="Gautier V."/>
            <person name="Ament-Velasquez S.L."/>
            <person name="Kruys A."/>
            <person name="Hutchinson M.I."/>
            <person name="Powell A.J."/>
            <person name="Barry K."/>
            <person name="Miller A.N."/>
            <person name="Grigoriev I.V."/>
            <person name="Debuchy R."/>
            <person name="Gladieux P."/>
            <person name="Hiltunen Thoren M."/>
            <person name="Johannesson H."/>
        </authorList>
    </citation>
    <scope>NUCLEOTIDE SEQUENCE</scope>
    <source>
        <strain evidence="1">CBS 232.78</strain>
    </source>
</reference>
<keyword evidence="2" id="KW-1185">Reference proteome</keyword>
<organism evidence="1 2">
    <name type="scientific">Podospora didyma</name>
    <dbReference type="NCBI Taxonomy" id="330526"/>
    <lineage>
        <taxon>Eukaryota</taxon>
        <taxon>Fungi</taxon>
        <taxon>Dikarya</taxon>
        <taxon>Ascomycota</taxon>
        <taxon>Pezizomycotina</taxon>
        <taxon>Sordariomycetes</taxon>
        <taxon>Sordariomycetidae</taxon>
        <taxon>Sordariales</taxon>
        <taxon>Podosporaceae</taxon>
        <taxon>Podospora</taxon>
    </lineage>
</organism>
<comment type="caution">
    <text evidence="1">The sequence shown here is derived from an EMBL/GenBank/DDBJ whole genome shotgun (WGS) entry which is preliminary data.</text>
</comment>
<accession>A0AAE0NNR1</accession>
<reference evidence="1" key="2">
    <citation type="submission" date="2023-06" db="EMBL/GenBank/DDBJ databases">
        <authorList>
            <consortium name="Lawrence Berkeley National Laboratory"/>
            <person name="Haridas S."/>
            <person name="Hensen N."/>
            <person name="Bonometti L."/>
            <person name="Westerberg I."/>
            <person name="Brannstrom I.O."/>
            <person name="Guillou S."/>
            <person name="Cros-Aarteil S."/>
            <person name="Calhoun S."/>
            <person name="Kuo A."/>
            <person name="Mondo S."/>
            <person name="Pangilinan J."/>
            <person name="Riley R."/>
            <person name="LaButti K."/>
            <person name="Andreopoulos B."/>
            <person name="Lipzen A."/>
            <person name="Chen C."/>
            <person name="Yanf M."/>
            <person name="Daum C."/>
            <person name="Ng V."/>
            <person name="Clum A."/>
            <person name="Steindorff A."/>
            <person name="Ohm R."/>
            <person name="Martin F."/>
            <person name="Silar P."/>
            <person name="Natvig D."/>
            <person name="Lalanne C."/>
            <person name="Gautier V."/>
            <person name="Ament-velasquez S.L."/>
            <person name="Kruys A."/>
            <person name="Hutchinson M.I."/>
            <person name="Powell A.J."/>
            <person name="Barry K."/>
            <person name="Miller A.N."/>
            <person name="Grigoriev I.V."/>
            <person name="Debuchy R."/>
            <person name="Gladieux P."/>
            <person name="Thoren M.H."/>
            <person name="Johannesson H."/>
        </authorList>
    </citation>
    <scope>NUCLEOTIDE SEQUENCE</scope>
    <source>
        <strain evidence="1">CBS 232.78</strain>
    </source>
</reference>